<dbReference type="EMBL" id="CAXHTA020000009">
    <property type="protein sequence ID" value="CAL5223748.1"/>
    <property type="molecule type" value="Genomic_DNA"/>
</dbReference>
<dbReference type="InterPro" id="IPR045290">
    <property type="entry name" value="MOC1-like"/>
</dbReference>
<organism evidence="2 3">
    <name type="scientific">Coccomyxa viridis</name>
    <dbReference type="NCBI Taxonomy" id="1274662"/>
    <lineage>
        <taxon>Eukaryota</taxon>
        <taxon>Viridiplantae</taxon>
        <taxon>Chlorophyta</taxon>
        <taxon>core chlorophytes</taxon>
        <taxon>Trebouxiophyceae</taxon>
        <taxon>Trebouxiophyceae incertae sedis</taxon>
        <taxon>Coccomyxaceae</taxon>
        <taxon>Coccomyxa</taxon>
    </lineage>
</organism>
<dbReference type="PANTHER" id="PTHR36015">
    <property type="entry name" value="HOLLIDAY JUNCTION RESOLVASE MOC1, CHLOROPLASTIC-RELATED"/>
    <property type="match status" value="1"/>
</dbReference>
<evidence type="ECO:0000313" key="3">
    <source>
        <dbReference type="Proteomes" id="UP001497392"/>
    </source>
</evidence>
<dbReference type="Proteomes" id="UP001497392">
    <property type="component" value="Unassembled WGS sequence"/>
</dbReference>
<keyword evidence="3" id="KW-1185">Reference proteome</keyword>
<evidence type="ECO:0000313" key="2">
    <source>
        <dbReference type="EMBL" id="CAL5223748.1"/>
    </source>
</evidence>
<comment type="caution">
    <text evidence="2">The sequence shown here is derived from an EMBL/GenBank/DDBJ whole genome shotgun (WGS) entry which is preliminary data.</text>
</comment>
<dbReference type="CDD" id="cd22992">
    <property type="entry name" value="MOC1"/>
    <property type="match status" value="1"/>
</dbReference>
<protein>
    <submittedName>
        <fullName evidence="2">G6310 protein</fullName>
    </submittedName>
</protein>
<accession>A0ABP1FV33</accession>
<dbReference type="PANTHER" id="PTHR36015:SF6">
    <property type="entry name" value="HOLLIDAY JUNCTION RESOLVASE MOC1, CHLOROPLASTIC-RELATED"/>
    <property type="match status" value="1"/>
</dbReference>
<feature type="region of interest" description="Disordered" evidence="1">
    <location>
        <begin position="47"/>
        <end position="71"/>
    </location>
</feature>
<proteinExistence type="predicted"/>
<reference evidence="2 3" key="1">
    <citation type="submission" date="2024-06" db="EMBL/GenBank/DDBJ databases">
        <authorList>
            <person name="Kraege A."/>
            <person name="Thomma B."/>
        </authorList>
    </citation>
    <scope>NUCLEOTIDE SEQUENCE [LARGE SCALE GENOMIC DNA]</scope>
</reference>
<gene>
    <name evidence="2" type="primary">g6310</name>
    <name evidence="2" type="ORF">VP750_LOCUS5407</name>
</gene>
<name>A0ABP1FV33_9CHLO</name>
<sequence>MLWCRSALTGFGRLPAVRAYPSGPLLSWQQRPSSRFLLHASQTTLIQPAPALQDENRPTGGHPPRKHDLPPLVIGIDPDGSGALAAIQVQALPQPDAQEIQDVDVQLHDNPVEIFQGATRKRRQADSKAIARIVRELAAVHSSDTTRILLEIPQPNSMNGKQSWYQTGFSYGVWHGALASHGFEVETVSCRRWKNDLQLNKKGKEGSRLLAIRLFPTAADLLKRKKDHGRAEAMLIAAWALGLRIEPETESVIVVPAAESTESSEDAEDVLALEEDVQEAAC</sequence>
<evidence type="ECO:0000256" key="1">
    <source>
        <dbReference type="SAM" id="MobiDB-lite"/>
    </source>
</evidence>